<dbReference type="InterPro" id="IPR059106">
    <property type="entry name" value="WHD_MalT"/>
</dbReference>
<dbReference type="Pfam" id="PF25873">
    <property type="entry name" value="WHD_MalT"/>
    <property type="match status" value="1"/>
</dbReference>
<dbReference type="AlphaFoldDB" id="A0A5Q6S0H0"/>
<proteinExistence type="predicted"/>
<dbReference type="GO" id="GO:0003677">
    <property type="term" value="F:DNA binding"/>
    <property type="evidence" value="ECO:0007669"/>
    <property type="project" value="UniProtKB-KW"/>
</dbReference>
<dbReference type="EMBL" id="VDFQ02000002">
    <property type="protein sequence ID" value="KAA1423784.1"/>
    <property type="molecule type" value="Genomic_DNA"/>
</dbReference>
<dbReference type="GO" id="GO:0006355">
    <property type="term" value="P:regulation of DNA-templated transcription"/>
    <property type="evidence" value="ECO:0007669"/>
    <property type="project" value="InterPro"/>
</dbReference>
<gene>
    <name evidence="5" type="ORF">FE697_009475</name>
</gene>
<keyword evidence="2" id="KW-0238">DNA-binding</keyword>
<dbReference type="InterPro" id="IPR000792">
    <property type="entry name" value="Tscrpt_reg_LuxR_C"/>
</dbReference>
<name>A0A5Q6S0H0_9ACTN</name>
<keyword evidence="3" id="KW-0804">Transcription</keyword>
<accession>A0A5Q6S0H0</accession>
<dbReference type="CDD" id="cd06170">
    <property type="entry name" value="LuxR_C_like"/>
    <property type="match status" value="1"/>
</dbReference>
<dbReference type="InterPro" id="IPR036388">
    <property type="entry name" value="WH-like_DNA-bd_sf"/>
</dbReference>
<organism evidence="5 6">
    <name type="scientific">Mumia zhuanghuii</name>
    <dbReference type="NCBI Taxonomy" id="2585211"/>
    <lineage>
        <taxon>Bacteria</taxon>
        <taxon>Bacillati</taxon>
        <taxon>Actinomycetota</taxon>
        <taxon>Actinomycetes</taxon>
        <taxon>Propionibacteriales</taxon>
        <taxon>Nocardioidaceae</taxon>
        <taxon>Mumia</taxon>
    </lineage>
</organism>
<evidence type="ECO:0000256" key="1">
    <source>
        <dbReference type="ARBA" id="ARBA00023015"/>
    </source>
</evidence>
<evidence type="ECO:0000259" key="4">
    <source>
        <dbReference type="PROSITE" id="PS50043"/>
    </source>
</evidence>
<dbReference type="InterPro" id="IPR016032">
    <property type="entry name" value="Sig_transdc_resp-reg_C-effctor"/>
</dbReference>
<feature type="domain" description="HTH luxR-type" evidence="4">
    <location>
        <begin position="708"/>
        <end position="773"/>
    </location>
</feature>
<dbReference type="Pfam" id="PF00196">
    <property type="entry name" value="GerE"/>
    <property type="match status" value="1"/>
</dbReference>
<dbReference type="PANTHER" id="PTHR44688">
    <property type="entry name" value="DNA-BINDING TRANSCRIPTIONAL ACTIVATOR DEVR_DOSR"/>
    <property type="match status" value="1"/>
</dbReference>
<dbReference type="RefSeq" id="WP_149769303.1">
    <property type="nucleotide sequence ID" value="NZ_VDFQ02000002.1"/>
</dbReference>
<dbReference type="Gene3D" id="1.10.10.10">
    <property type="entry name" value="Winged helix-like DNA-binding domain superfamily/Winged helix DNA-binding domain"/>
    <property type="match status" value="1"/>
</dbReference>
<dbReference type="PANTHER" id="PTHR44688:SF16">
    <property type="entry name" value="DNA-BINDING TRANSCRIPTIONAL ACTIVATOR DEVR_DOSR"/>
    <property type="match status" value="1"/>
</dbReference>
<comment type="caution">
    <text evidence="5">The sequence shown here is derived from an EMBL/GenBank/DDBJ whole genome shotgun (WGS) entry which is preliminary data.</text>
</comment>
<dbReference type="SUPFAM" id="SSF46894">
    <property type="entry name" value="C-terminal effector domain of the bipartite response regulators"/>
    <property type="match status" value="1"/>
</dbReference>
<protein>
    <recommendedName>
        <fullName evidence="4">HTH luxR-type domain-containing protein</fullName>
    </recommendedName>
</protein>
<evidence type="ECO:0000313" key="6">
    <source>
        <dbReference type="Proteomes" id="UP000307768"/>
    </source>
</evidence>
<dbReference type="Proteomes" id="UP000307768">
    <property type="component" value="Unassembled WGS sequence"/>
</dbReference>
<sequence>MVLRAHKVQPEFVDDAVIVRRRVLVALDRAARRPIVLVATPAGYGKTVLLRQWIETRATDVLQVGAGTTAAWDVARRALARGRTVVVDDSHRLGWGDEFLAACEAATTEAPLVIATRIDPLVALHGQRLAGRVSELRADDLAFTVGELARVVARAGRRLDNDEAQSLFDETGGWPAGVRLSAGRTQRTAVHIGAFSPTGSYLVAQVLDSLDDDLVDFLRVTAVPEHFDLTLATALSGRADAGAVLDEVAHRVGFVTHDVESGIYHYHHLMRQVLLDELTRRAPDDVPGLHSETAHWQAERSEHAASGRHAAEARDWDLVADNAVALACVALADGSWSAVDALVAAIPHAVGTDDGRLHLVAAARALRVEDTDTVVAGDELSRAHVPPSVNIVTARHMDALTRLCRARLALSADRIDDVGRALGTPQPVLSEHDSLPRSPAAALRAAWAVTNGLVAAFAGARDDVAAHLATARRVGEGLVRVESAAAEIEVWAAFGAGDLAGAAAVLAGDPRLGDGELDSAVLVKDWVAFERDEQGTDDGQRGPLHAGGRAGVVPAREVSSARCALLRRTGATVPAQTVAADGGETWLVEHHARLSDEIALLGIGEVAAAATAFADHLAAMPVPPPDVEVRLHLARAVLAHRAGDATAASTALRRALDSTELHGWRRPWRELGSTAVDLLSAERQRVGRHADTVARLLVDLRGEHRGDPVGLVVALSAREDEILQYLPGTLDQAEICAALFISRNTLKTHLRAIYRKLGVESRREAVLRAESIGLL</sequence>
<evidence type="ECO:0000313" key="5">
    <source>
        <dbReference type="EMBL" id="KAA1423784.1"/>
    </source>
</evidence>
<dbReference type="OrthoDB" id="134985at2"/>
<keyword evidence="1" id="KW-0805">Transcription regulation</keyword>
<dbReference type="PROSITE" id="PS50043">
    <property type="entry name" value="HTH_LUXR_2"/>
    <property type="match status" value="1"/>
</dbReference>
<dbReference type="SMART" id="SM00421">
    <property type="entry name" value="HTH_LUXR"/>
    <property type="match status" value="1"/>
</dbReference>
<reference evidence="5 6" key="1">
    <citation type="submission" date="2019-09" db="EMBL/GenBank/DDBJ databases">
        <title>Mumia zhuanghuii sp. nov. isolated from the intestinal contents of plateau pika (Ochotona curzoniae) in the Qinghai-Tibet plateau of China.</title>
        <authorList>
            <person name="Tian Z."/>
        </authorList>
    </citation>
    <scope>NUCLEOTIDE SEQUENCE [LARGE SCALE GENOMIC DNA]</scope>
    <source>
        <strain evidence="6">350</strain>
    </source>
</reference>
<evidence type="ECO:0000256" key="3">
    <source>
        <dbReference type="ARBA" id="ARBA00023163"/>
    </source>
</evidence>
<evidence type="ECO:0000256" key="2">
    <source>
        <dbReference type="ARBA" id="ARBA00023125"/>
    </source>
</evidence>